<keyword evidence="2" id="KW-1185">Reference proteome</keyword>
<accession>A0AAW0YQN3</accession>
<evidence type="ECO:0000313" key="1">
    <source>
        <dbReference type="EMBL" id="KAK8753865.1"/>
    </source>
</evidence>
<dbReference type="GO" id="GO:0007030">
    <property type="term" value="P:Golgi organization"/>
    <property type="evidence" value="ECO:0007669"/>
    <property type="project" value="TreeGrafter"/>
</dbReference>
<dbReference type="Proteomes" id="UP001445076">
    <property type="component" value="Unassembled WGS sequence"/>
</dbReference>
<proteinExistence type="predicted"/>
<dbReference type="EMBL" id="JARKIK010000001">
    <property type="protein sequence ID" value="KAK8753865.1"/>
    <property type="molecule type" value="Genomic_DNA"/>
</dbReference>
<evidence type="ECO:0000313" key="2">
    <source>
        <dbReference type="Proteomes" id="UP001445076"/>
    </source>
</evidence>
<dbReference type="GO" id="GO:0009306">
    <property type="term" value="P:protein secretion"/>
    <property type="evidence" value="ECO:0007669"/>
    <property type="project" value="TreeGrafter"/>
</dbReference>
<dbReference type="PANTHER" id="PTHR17985:SF8">
    <property type="entry name" value="TRANSPORT AND GOLGI ORGANIZATION PROTEIN 2 HOMOLOG"/>
    <property type="match status" value="1"/>
</dbReference>
<dbReference type="InterPro" id="IPR008551">
    <property type="entry name" value="TANGO2"/>
</dbReference>
<sequence>MCLLFLYINPHLKKGEYKIILVNNRDELYSRPTKPAHLWDSKIYGGMDVEEGKEGGTWLGVSETGKISCLLNIFQPSGQFKKDGASRGFLVVKYLQAEQSGAEYLEHIIKSNLVYNPFNLLTMDPGELSYDVTYYNSENNFYQKIQPGVHGFGNSFINKPFRKVKKGEMKFQEIIKTYGKTESEEQLINELITMMQNSEKNFPDEQLAEQGKGQSEDFVKSLSSIFVTFPGVGYGTRTTSVILVDHLNRVMFKERTMKEPINLEAPEWELMSHHSRYEQFILDTLL</sequence>
<gene>
    <name evidence="1" type="ORF">OTU49_000438</name>
</gene>
<protein>
    <recommendedName>
        <fullName evidence="3">Transport and golgi organization 2-like protein</fullName>
    </recommendedName>
</protein>
<evidence type="ECO:0008006" key="3">
    <source>
        <dbReference type="Google" id="ProtNLM"/>
    </source>
</evidence>
<comment type="caution">
    <text evidence="1">The sequence shown here is derived from an EMBL/GenBank/DDBJ whole genome shotgun (WGS) entry which is preliminary data.</text>
</comment>
<dbReference type="AlphaFoldDB" id="A0AAW0YQN3"/>
<name>A0AAW0YQN3_CHEQU</name>
<reference evidence="1 2" key="1">
    <citation type="journal article" date="2024" name="BMC Genomics">
        <title>Genome assembly of redclaw crayfish (Cherax quadricarinatus) provides insights into its immune adaptation and hypoxia tolerance.</title>
        <authorList>
            <person name="Liu Z."/>
            <person name="Zheng J."/>
            <person name="Li H."/>
            <person name="Fang K."/>
            <person name="Wang S."/>
            <person name="He J."/>
            <person name="Zhou D."/>
            <person name="Weng S."/>
            <person name="Chi M."/>
            <person name="Gu Z."/>
            <person name="He J."/>
            <person name="Li F."/>
            <person name="Wang M."/>
        </authorList>
    </citation>
    <scope>NUCLEOTIDE SEQUENCE [LARGE SCALE GENOMIC DNA]</scope>
    <source>
        <strain evidence="1">ZL_2023a</strain>
    </source>
</reference>
<dbReference type="PANTHER" id="PTHR17985">
    <property type="entry name" value="SER/THR-RICH PROTEIN T10 IN DGCR REGION"/>
    <property type="match status" value="1"/>
</dbReference>
<dbReference type="GO" id="GO:0005794">
    <property type="term" value="C:Golgi apparatus"/>
    <property type="evidence" value="ECO:0007669"/>
    <property type="project" value="TreeGrafter"/>
</dbReference>
<dbReference type="Pfam" id="PF05742">
    <property type="entry name" value="TANGO2"/>
    <property type="match status" value="1"/>
</dbReference>
<organism evidence="1 2">
    <name type="scientific">Cherax quadricarinatus</name>
    <name type="common">Australian red claw crayfish</name>
    <dbReference type="NCBI Taxonomy" id="27406"/>
    <lineage>
        <taxon>Eukaryota</taxon>
        <taxon>Metazoa</taxon>
        <taxon>Ecdysozoa</taxon>
        <taxon>Arthropoda</taxon>
        <taxon>Crustacea</taxon>
        <taxon>Multicrustacea</taxon>
        <taxon>Malacostraca</taxon>
        <taxon>Eumalacostraca</taxon>
        <taxon>Eucarida</taxon>
        <taxon>Decapoda</taxon>
        <taxon>Pleocyemata</taxon>
        <taxon>Astacidea</taxon>
        <taxon>Parastacoidea</taxon>
        <taxon>Parastacidae</taxon>
        <taxon>Cherax</taxon>
    </lineage>
</organism>